<evidence type="ECO:0000313" key="7">
    <source>
        <dbReference type="Ensembl" id="ENSCSAVP00000001983.1"/>
    </source>
</evidence>
<dbReference type="PANTHER" id="PTHR24366">
    <property type="entry name" value="IG(IMMUNOGLOBULIN) AND LRR(LEUCINE RICH REPEAT) DOMAINS"/>
    <property type="match status" value="1"/>
</dbReference>
<evidence type="ECO:0000256" key="5">
    <source>
        <dbReference type="SAM" id="Phobius"/>
    </source>
</evidence>
<reference evidence="7" key="3">
    <citation type="submission" date="2025-09" db="UniProtKB">
        <authorList>
            <consortium name="Ensembl"/>
        </authorList>
    </citation>
    <scope>IDENTIFICATION</scope>
</reference>
<dbReference type="PROSITE" id="PS51450">
    <property type="entry name" value="LRR"/>
    <property type="match status" value="1"/>
</dbReference>
<reference evidence="8" key="1">
    <citation type="submission" date="2003-08" db="EMBL/GenBank/DDBJ databases">
        <authorList>
            <person name="Birren B."/>
            <person name="Nusbaum C."/>
            <person name="Abebe A."/>
            <person name="Abouelleil A."/>
            <person name="Adekoya E."/>
            <person name="Ait-zahra M."/>
            <person name="Allen N."/>
            <person name="Allen T."/>
            <person name="An P."/>
            <person name="Anderson M."/>
            <person name="Anderson S."/>
            <person name="Arachchi H."/>
            <person name="Armbruster J."/>
            <person name="Bachantsang P."/>
            <person name="Baldwin J."/>
            <person name="Barry A."/>
            <person name="Bayul T."/>
            <person name="Blitshsteyn B."/>
            <person name="Bloom T."/>
            <person name="Blye J."/>
            <person name="Boguslavskiy L."/>
            <person name="Borowsky M."/>
            <person name="Boukhgalter B."/>
            <person name="Brunache A."/>
            <person name="Butler J."/>
            <person name="Calixte N."/>
            <person name="Calvo S."/>
            <person name="Camarata J."/>
            <person name="Campo K."/>
            <person name="Chang J."/>
            <person name="Cheshatsang Y."/>
            <person name="Citroen M."/>
            <person name="Collymore A."/>
            <person name="Considine T."/>
            <person name="Cook A."/>
            <person name="Cooke P."/>
            <person name="Corum B."/>
            <person name="Cuomo C."/>
            <person name="David R."/>
            <person name="Dawoe T."/>
            <person name="Degray S."/>
            <person name="Dodge S."/>
            <person name="Dooley K."/>
            <person name="Dorje P."/>
            <person name="Dorjee K."/>
            <person name="Dorris L."/>
            <person name="Duffey N."/>
            <person name="Dupes A."/>
            <person name="Elkins T."/>
            <person name="Engels R."/>
            <person name="Erickson J."/>
            <person name="Farina A."/>
            <person name="Faro S."/>
            <person name="Ferreira P."/>
            <person name="Fischer H."/>
            <person name="Fitzgerald M."/>
            <person name="Foley K."/>
            <person name="Gage D."/>
            <person name="Galagan J."/>
            <person name="Gearin G."/>
            <person name="Gnerre S."/>
            <person name="Gnirke A."/>
            <person name="Goyette A."/>
            <person name="Graham J."/>
            <person name="Grandbois E."/>
            <person name="Gyaltsen K."/>
            <person name="Hafez N."/>
            <person name="Hagopian D."/>
            <person name="Hagos B."/>
            <person name="Hall J."/>
            <person name="Hatcher B."/>
            <person name="Heller A."/>
            <person name="Higgins H."/>
            <person name="Honan T."/>
            <person name="Horn A."/>
            <person name="Houde N."/>
            <person name="Hughes L."/>
            <person name="Hulme W."/>
            <person name="Husby E."/>
            <person name="Iliev I."/>
            <person name="Jaffe D."/>
            <person name="Jones C."/>
            <person name="Kamal M."/>
            <person name="Kamat A."/>
            <person name="Kamvysselis M."/>
            <person name="Karlsson E."/>
            <person name="Kells C."/>
            <person name="Kieu A."/>
            <person name="Kisner P."/>
            <person name="Kodira C."/>
            <person name="Kulbokas E."/>
            <person name="Labutti K."/>
            <person name="Lama D."/>
            <person name="Landers T."/>
            <person name="Leger J."/>
            <person name="Levine S."/>
            <person name="Lewis D."/>
            <person name="Lewis T."/>
            <person name="Lindblad-toh K."/>
            <person name="Liu X."/>
            <person name="Lokyitsang T."/>
            <person name="Lokyitsang Y."/>
            <person name="Lucien O."/>
            <person name="Lui A."/>
            <person name="Ma L.J."/>
            <person name="Mabbitt R."/>
            <person name="Macdonald J."/>
            <person name="Maclean C."/>
            <person name="Major J."/>
            <person name="Manning J."/>
            <person name="Marabella R."/>
            <person name="Maru K."/>
            <person name="Matthews C."/>
            <person name="Mauceli E."/>
            <person name="Mccarthy M."/>
            <person name="Mcdonough S."/>
            <person name="Mcghee T."/>
            <person name="Meldrim J."/>
            <person name="Meneus L."/>
            <person name="Mesirov J."/>
            <person name="Mihalev A."/>
            <person name="Mihova T."/>
            <person name="Mikkelsen T."/>
            <person name="Mlenga V."/>
            <person name="Moru K."/>
            <person name="Mozes J."/>
            <person name="Mulrain L."/>
            <person name="Munson G."/>
            <person name="Naylor J."/>
            <person name="Newes C."/>
            <person name="Nguyen C."/>
            <person name="Nguyen N."/>
            <person name="Nguyen T."/>
            <person name="Nicol R."/>
            <person name="Nielsen C."/>
            <person name="Nizzari M."/>
            <person name="Norbu C."/>
            <person name="Norbu N."/>
            <person name="O'donnell P."/>
            <person name="Okoawo O."/>
            <person name="O'leary S."/>
            <person name="Omotosho B."/>
            <person name="O'neill K."/>
            <person name="Osman S."/>
            <person name="Parker S."/>
            <person name="Perrin D."/>
            <person name="Phunkhang P."/>
            <person name="Piqani B."/>
            <person name="Purcell S."/>
            <person name="Rachupka T."/>
            <person name="Ramasamy U."/>
            <person name="Rameau R."/>
            <person name="Ray V."/>
            <person name="Raymond C."/>
            <person name="Retta R."/>
            <person name="Richardson S."/>
            <person name="Rise C."/>
            <person name="Rodriguez J."/>
            <person name="Rogers J."/>
            <person name="Rogov P."/>
            <person name="Rutman M."/>
            <person name="Schupbach R."/>
            <person name="Seaman C."/>
            <person name="Settipalli S."/>
            <person name="Sharpe T."/>
            <person name="Sheridan J."/>
            <person name="Sherpa N."/>
            <person name="Shi J."/>
            <person name="Smirnov S."/>
            <person name="Smith C."/>
            <person name="Sougnez C."/>
            <person name="Spencer B."/>
            <person name="Stalker J."/>
            <person name="Stange-thomann N."/>
            <person name="Stavropoulos S."/>
            <person name="Stetson K."/>
            <person name="Stone C."/>
            <person name="Stone S."/>
            <person name="Stubbs M."/>
            <person name="Talamas J."/>
            <person name="Tchuinga P."/>
            <person name="Tenzing P."/>
            <person name="Tesfaye S."/>
            <person name="Theodore J."/>
            <person name="Thoulutsang Y."/>
            <person name="Topham K."/>
            <person name="Towey S."/>
            <person name="Tsamla T."/>
            <person name="Tsomo N."/>
            <person name="Vallee D."/>
            <person name="Vassiliev H."/>
            <person name="Venkataraman V."/>
            <person name="Vinson J."/>
            <person name="Vo A."/>
            <person name="Wade C."/>
            <person name="Wang S."/>
            <person name="Wangchuk T."/>
            <person name="Wangdi T."/>
            <person name="Whittaker C."/>
            <person name="Wilkinson J."/>
            <person name="Wu Y."/>
            <person name="Wyman D."/>
            <person name="Yadav S."/>
            <person name="Yang S."/>
            <person name="Yang X."/>
            <person name="Yeager S."/>
            <person name="Yee E."/>
            <person name="Young G."/>
            <person name="Zainoun J."/>
            <person name="Zembeck L."/>
            <person name="Zimmer A."/>
            <person name="Zody M."/>
            <person name="Lander E."/>
        </authorList>
    </citation>
    <scope>NUCLEOTIDE SEQUENCE [LARGE SCALE GENOMIC DNA]</scope>
</reference>
<sequence length="435" mass="48936">MLFIPVIYASSSNSPQSCHPRCQCLQGVRVNCTAAGFVTLDPDIPRTFRDYEFDQNKLTALDKTTFSGLTSAAHLRVDRNQITVVSARAFNHNPLLSQLFLDYNQITTLPPTLFSNNRELTIFSAKNNNITSISGTLFKHCPKLRFIGLSDNHISTIAPKAFLSNLQLTRLYLDNNRLTTPLWKWIGHFNHSGNSFELYMEGNPWSCDCLMSDFLLKEVSSSWFRVAERNRVGRVSKIQCDYPYHGQYVESVDSHRLVCVPPTIHSNTSVVLVEGKPGVVTCTADGTPKPLVWFTDETGRNVTKPQRGNTSMTFTSVIPDEAGRYKCVASGMSQQKVRVQEIQTVTIVVKSKPSTGIVVFLVLLLVAIVFGGVFMYFRHWKSRRAGYGSLSDDTPTHYDITDESNVTQATRLTEDSEDEMVSYERDTTDEREVLV</sequence>
<dbReference type="PROSITE" id="PS50835">
    <property type="entry name" value="IG_LIKE"/>
    <property type="match status" value="1"/>
</dbReference>
<dbReference type="AlphaFoldDB" id="H2Y9I5"/>
<dbReference type="InterPro" id="IPR001611">
    <property type="entry name" value="Leu-rich_rpt"/>
</dbReference>
<feature type="domain" description="Ig-like" evidence="6">
    <location>
        <begin position="261"/>
        <end position="338"/>
    </location>
</feature>
<evidence type="ECO:0000256" key="3">
    <source>
        <dbReference type="ARBA" id="ARBA00022737"/>
    </source>
</evidence>
<accession>H2Y9I5</accession>
<dbReference type="Pfam" id="PF00560">
    <property type="entry name" value="LRR_1"/>
    <property type="match status" value="1"/>
</dbReference>
<dbReference type="SMART" id="SM00369">
    <property type="entry name" value="LRR_TYP"/>
    <property type="match status" value="3"/>
</dbReference>
<dbReference type="SUPFAM" id="SSF52058">
    <property type="entry name" value="L domain-like"/>
    <property type="match status" value="1"/>
</dbReference>
<dbReference type="Pfam" id="PF13855">
    <property type="entry name" value="LRR_8"/>
    <property type="match status" value="1"/>
</dbReference>
<organism evidence="7 8">
    <name type="scientific">Ciona savignyi</name>
    <name type="common">Pacific transparent sea squirt</name>
    <dbReference type="NCBI Taxonomy" id="51511"/>
    <lineage>
        <taxon>Eukaryota</taxon>
        <taxon>Metazoa</taxon>
        <taxon>Chordata</taxon>
        <taxon>Tunicata</taxon>
        <taxon>Ascidiacea</taxon>
        <taxon>Phlebobranchia</taxon>
        <taxon>Cionidae</taxon>
        <taxon>Ciona</taxon>
    </lineage>
</organism>
<dbReference type="OMA" id="LYACMAT"/>
<dbReference type="SUPFAM" id="SSF48726">
    <property type="entry name" value="Immunoglobulin"/>
    <property type="match status" value="1"/>
</dbReference>
<dbReference type="PANTHER" id="PTHR24366:SF96">
    <property type="entry name" value="LEUCINE RICH REPEAT CONTAINING 53"/>
    <property type="match status" value="1"/>
</dbReference>
<dbReference type="InParanoid" id="H2Y9I5"/>
<dbReference type="InterPro" id="IPR032675">
    <property type="entry name" value="LRR_dom_sf"/>
</dbReference>
<evidence type="ECO:0000313" key="8">
    <source>
        <dbReference type="Proteomes" id="UP000007875"/>
    </source>
</evidence>
<dbReference type="InterPro" id="IPR003591">
    <property type="entry name" value="Leu-rich_rpt_typical-subtyp"/>
</dbReference>
<dbReference type="SMART" id="SM00409">
    <property type="entry name" value="IG"/>
    <property type="match status" value="1"/>
</dbReference>
<keyword evidence="5" id="KW-1133">Transmembrane helix</keyword>
<evidence type="ECO:0000259" key="6">
    <source>
        <dbReference type="PROSITE" id="PS50835"/>
    </source>
</evidence>
<feature type="transmembrane region" description="Helical" evidence="5">
    <location>
        <begin position="357"/>
        <end position="377"/>
    </location>
</feature>
<keyword evidence="1" id="KW-0433">Leucine-rich repeat</keyword>
<dbReference type="GeneTree" id="ENSGT00940000161826"/>
<keyword evidence="5" id="KW-0472">Membrane</keyword>
<evidence type="ECO:0000256" key="4">
    <source>
        <dbReference type="ARBA" id="ARBA00023157"/>
    </source>
</evidence>
<keyword evidence="8" id="KW-1185">Reference proteome</keyword>
<keyword evidence="2" id="KW-0732">Signal</keyword>
<dbReference type="Pfam" id="PF13927">
    <property type="entry name" value="Ig_3"/>
    <property type="match status" value="1"/>
</dbReference>
<dbReference type="InterPro" id="IPR003599">
    <property type="entry name" value="Ig_sub"/>
</dbReference>
<proteinExistence type="predicted"/>
<dbReference type="HOGENOM" id="CLU_629961_0_0_1"/>
<keyword evidence="3" id="KW-0677">Repeat</keyword>
<evidence type="ECO:0000256" key="2">
    <source>
        <dbReference type="ARBA" id="ARBA00022729"/>
    </source>
</evidence>
<evidence type="ECO:0000256" key="1">
    <source>
        <dbReference type="ARBA" id="ARBA00022614"/>
    </source>
</evidence>
<protein>
    <recommendedName>
        <fullName evidence="6">Ig-like domain-containing protein</fullName>
    </recommendedName>
</protein>
<keyword evidence="4" id="KW-1015">Disulfide bond</keyword>
<dbReference type="InterPro" id="IPR036179">
    <property type="entry name" value="Ig-like_dom_sf"/>
</dbReference>
<dbReference type="Proteomes" id="UP000007875">
    <property type="component" value="Unassembled WGS sequence"/>
</dbReference>
<dbReference type="InterPro" id="IPR013783">
    <property type="entry name" value="Ig-like_fold"/>
</dbReference>
<dbReference type="InterPro" id="IPR007110">
    <property type="entry name" value="Ig-like_dom"/>
</dbReference>
<dbReference type="Ensembl" id="ENSCSAVT00000002017.1">
    <property type="protein sequence ID" value="ENSCSAVP00000001983.1"/>
    <property type="gene ID" value="ENSCSAVG00000001158.1"/>
</dbReference>
<keyword evidence="5" id="KW-0812">Transmembrane</keyword>
<name>H2Y9I5_CIOSA</name>
<dbReference type="Gene3D" id="3.80.10.10">
    <property type="entry name" value="Ribonuclease Inhibitor"/>
    <property type="match status" value="2"/>
</dbReference>
<dbReference type="STRING" id="51511.ENSCSAVP00000001983"/>
<dbReference type="Gene3D" id="2.60.40.10">
    <property type="entry name" value="Immunoglobulins"/>
    <property type="match status" value="1"/>
</dbReference>
<reference evidence="7" key="2">
    <citation type="submission" date="2025-08" db="UniProtKB">
        <authorList>
            <consortium name="Ensembl"/>
        </authorList>
    </citation>
    <scope>IDENTIFICATION</scope>
</reference>
<dbReference type="eggNOG" id="KOG0619">
    <property type="taxonomic scope" value="Eukaryota"/>
</dbReference>